<dbReference type="EMBL" id="JAFBBZ010000001">
    <property type="protein sequence ID" value="MBM7510249.1"/>
    <property type="molecule type" value="Genomic_DNA"/>
</dbReference>
<dbReference type="RefSeq" id="WP_193671155.1">
    <property type="nucleotide sequence ID" value="NZ_JACDTV010000029.1"/>
</dbReference>
<sequence>MAMGVRVTLNGTQVPIERDVFIALFKNSVVSNYSGVRRALDGKPLAFKEFLKLSRQAEVPYPLFFAPIDVVEAQVRLKTEKLMAGFTKPSFSMHSRHKVELRDVELIVKDLLRKQELLRRYDSSLAKNDLVGLLKKSRQSPSEDAGRLMEAIGFARSEIRAAKTKEAALDLLIERLEAKQILVSRSALHHMPQEMPRHVKFSGMTIKDKKVPFIFLAARKMSSSLRHVSSRGLYEGLR</sequence>
<keyword evidence="2" id="KW-1185">Reference proteome</keyword>
<accession>A0ABS2MGD1</accession>
<comment type="caution">
    <text evidence="1">The sequence shown here is derived from an EMBL/GenBank/DDBJ whole genome shotgun (WGS) entry which is preliminary data.</text>
</comment>
<name>A0ABS2MGD1_9ACTN</name>
<dbReference type="Proteomes" id="UP000732378">
    <property type="component" value="Unassembled WGS sequence"/>
</dbReference>
<organism evidence="1 2">
    <name type="scientific">Nocardioides salarius</name>
    <dbReference type="NCBI Taxonomy" id="374513"/>
    <lineage>
        <taxon>Bacteria</taxon>
        <taxon>Bacillati</taxon>
        <taxon>Actinomycetota</taxon>
        <taxon>Actinomycetes</taxon>
        <taxon>Propionibacteriales</taxon>
        <taxon>Nocardioidaceae</taxon>
        <taxon>Nocardioides</taxon>
    </lineage>
</organism>
<reference evidence="1 2" key="1">
    <citation type="submission" date="2021-01" db="EMBL/GenBank/DDBJ databases">
        <title>Sequencing the genomes of 1000 actinobacteria strains.</title>
        <authorList>
            <person name="Klenk H.-P."/>
        </authorList>
    </citation>
    <scope>NUCLEOTIDE SEQUENCE [LARGE SCALE GENOMIC DNA]</scope>
    <source>
        <strain evidence="1 2">DSM 18239</strain>
    </source>
</reference>
<evidence type="ECO:0000313" key="2">
    <source>
        <dbReference type="Proteomes" id="UP000732378"/>
    </source>
</evidence>
<gene>
    <name evidence="1" type="ORF">JOE61_004063</name>
</gene>
<evidence type="ECO:0000313" key="1">
    <source>
        <dbReference type="EMBL" id="MBM7510249.1"/>
    </source>
</evidence>
<proteinExistence type="predicted"/>
<protein>
    <submittedName>
        <fullName evidence="1">Uncharacterized protein</fullName>
    </submittedName>
</protein>